<gene>
    <name evidence="6" type="ORF">EWM62_10270</name>
</gene>
<feature type="domain" description="Glycosyltransferase 2-like" evidence="5">
    <location>
        <begin position="52"/>
        <end position="194"/>
    </location>
</feature>
<evidence type="ECO:0000256" key="1">
    <source>
        <dbReference type="ARBA" id="ARBA00006739"/>
    </source>
</evidence>
<keyword evidence="3 6" id="KW-0808">Transferase</keyword>
<sequence length="376" mass="43160">MEAYIHEALFVLFQLCFIVQLYYLLSNHSRLTRYTPNEAPMATGVPLSVPISVIISARNEARNLTENLPYILQQNYPDYEVVVINDCSTDESDMILLEIKQEFPHLKVVTITEHQRYKTGKKFALTLGIKAAKNEHLLFTDADCKPATLNWITRMAAGFTGNTQIVLGYSPYTRTGNFLNPFIRFETLKTAINYLSAALNGDAYMGIGRNLAYTKSLFFGAKGFASHMHVISGDDDLFVNQNATADNTAIEIHPDTFTYTDAKTTLGGWFRQKKRHMGVGKLYKNNHRRMLSFDAVSGFLFYVLFILCLVFKFEPILALGVFIFRWMLQLLVYRKIFKKLDSGDMLWALPFFDMIYYIYLNVFGLIGTFIKTTRWK</sequence>
<feature type="transmembrane region" description="Helical" evidence="4">
    <location>
        <begin position="6"/>
        <end position="25"/>
    </location>
</feature>
<protein>
    <submittedName>
        <fullName evidence="6">Glycosyltransferase</fullName>
    </submittedName>
</protein>
<dbReference type="SUPFAM" id="SSF53448">
    <property type="entry name" value="Nucleotide-diphospho-sugar transferases"/>
    <property type="match status" value="1"/>
</dbReference>
<comment type="caution">
    <text evidence="6">The sequence shown here is derived from an EMBL/GenBank/DDBJ whole genome shotgun (WGS) entry which is preliminary data.</text>
</comment>
<dbReference type="AlphaFoldDB" id="A0A4Q5LJT2"/>
<keyword evidence="7" id="KW-1185">Reference proteome</keyword>
<dbReference type="GO" id="GO:0016757">
    <property type="term" value="F:glycosyltransferase activity"/>
    <property type="evidence" value="ECO:0007669"/>
    <property type="project" value="UniProtKB-KW"/>
</dbReference>
<comment type="similarity">
    <text evidence="1">Belongs to the glycosyltransferase 2 family.</text>
</comment>
<dbReference type="PANTHER" id="PTHR43630">
    <property type="entry name" value="POLY-BETA-1,6-N-ACETYL-D-GLUCOSAMINE SYNTHASE"/>
    <property type="match status" value="1"/>
</dbReference>
<keyword evidence="4" id="KW-0472">Membrane</keyword>
<evidence type="ECO:0000256" key="4">
    <source>
        <dbReference type="SAM" id="Phobius"/>
    </source>
</evidence>
<dbReference type="Gene3D" id="3.90.550.10">
    <property type="entry name" value="Spore Coat Polysaccharide Biosynthesis Protein SpsA, Chain A"/>
    <property type="match status" value="1"/>
</dbReference>
<dbReference type="EMBL" id="SEWG01000004">
    <property type="protein sequence ID" value="RYU89924.1"/>
    <property type="molecule type" value="Genomic_DNA"/>
</dbReference>
<keyword evidence="4" id="KW-1133">Transmembrane helix</keyword>
<evidence type="ECO:0000256" key="3">
    <source>
        <dbReference type="ARBA" id="ARBA00022679"/>
    </source>
</evidence>
<dbReference type="Proteomes" id="UP000293331">
    <property type="component" value="Unassembled WGS sequence"/>
</dbReference>
<evidence type="ECO:0000259" key="5">
    <source>
        <dbReference type="Pfam" id="PF00535"/>
    </source>
</evidence>
<reference evidence="6 7" key="1">
    <citation type="submission" date="2019-02" db="EMBL/GenBank/DDBJ databases">
        <title>Bacterial novel species Mucilaginibacter sp. 17JY9-4 isolated from soil.</title>
        <authorList>
            <person name="Jung H.-Y."/>
        </authorList>
    </citation>
    <scope>NUCLEOTIDE SEQUENCE [LARGE SCALE GENOMIC DNA]</scope>
    <source>
        <strain evidence="6 7">17JY9-4</strain>
    </source>
</reference>
<evidence type="ECO:0000313" key="6">
    <source>
        <dbReference type="EMBL" id="RYU89924.1"/>
    </source>
</evidence>
<dbReference type="InterPro" id="IPR029044">
    <property type="entry name" value="Nucleotide-diphossugar_trans"/>
</dbReference>
<evidence type="ECO:0000313" key="7">
    <source>
        <dbReference type="Proteomes" id="UP000293331"/>
    </source>
</evidence>
<organism evidence="6 7">
    <name type="scientific">Mucilaginibacter terrigena</name>
    <dbReference type="NCBI Taxonomy" id="2492395"/>
    <lineage>
        <taxon>Bacteria</taxon>
        <taxon>Pseudomonadati</taxon>
        <taxon>Bacteroidota</taxon>
        <taxon>Sphingobacteriia</taxon>
        <taxon>Sphingobacteriales</taxon>
        <taxon>Sphingobacteriaceae</taxon>
        <taxon>Mucilaginibacter</taxon>
    </lineage>
</organism>
<dbReference type="OrthoDB" id="9800276at2"/>
<evidence type="ECO:0000256" key="2">
    <source>
        <dbReference type="ARBA" id="ARBA00022676"/>
    </source>
</evidence>
<feature type="transmembrane region" description="Helical" evidence="4">
    <location>
        <begin position="291"/>
        <end position="310"/>
    </location>
</feature>
<feature type="transmembrane region" description="Helical" evidence="4">
    <location>
        <begin position="345"/>
        <end position="370"/>
    </location>
</feature>
<accession>A0A4Q5LJT2</accession>
<dbReference type="RefSeq" id="WP_129876583.1">
    <property type="nucleotide sequence ID" value="NZ_SEWG01000004.1"/>
</dbReference>
<proteinExistence type="inferred from homology"/>
<dbReference type="PANTHER" id="PTHR43630:SF1">
    <property type="entry name" value="POLY-BETA-1,6-N-ACETYL-D-GLUCOSAMINE SYNTHASE"/>
    <property type="match status" value="1"/>
</dbReference>
<dbReference type="InterPro" id="IPR001173">
    <property type="entry name" value="Glyco_trans_2-like"/>
</dbReference>
<dbReference type="Pfam" id="PF00535">
    <property type="entry name" value="Glycos_transf_2"/>
    <property type="match status" value="1"/>
</dbReference>
<keyword evidence="2" id="KW-0328">Glycosyltransferase</keyword>
<name>A0A4Q5LJT2_9SPHI</name>
<keyword evidence="4" id="KW-0812">Transmembrane</keyword>